<dbReference type="EMBL" id="FZNK01000019">
    <property type="protein sequence ID" value="SNR74626.1"/>
    <property type="molecule type" value="Genomic_DNA"/>
</dbReference>
<gene>
    <name evidence="2" type="ORF">SAMN06266787_11913</name>
</gene>
<evidence type="ECO:0000313" key="3">
    <source>
        <dbReference type="Proteomes" id="UP000198297"/>
    </source>
</evidence>
<dbReference type="Proteomes" id="UP000198297">
    <property type="component" value="Unassembled WGS sequence"/>
</dbReference>
<dbReference type="AlphaFoldDB" id="A0A238YTL7"/>
<dbReference type="RefSeq" id="WP_141134134.1">
    <property type="nucleotide sequence ID" value="NZ_FZNK01000019.1"/>
</dbReference>
<dbReference type="InterPro" id="IPR058415">
    <property type="entry name" value="DUF8102"/>
</dbReference>
<name>A0A238YTL7_HALEZ</name>
<evidence type="ECO:0000313" key="2">
    <source>
        <dbReference type="EMBL" id="SNR74626.1"/>
    </source>
</evidence>
<sequence>MTPEIREGDDGESSVEVVIDRTTASEHHPSTAVLTADTLGKIGVQTGEVVQLSTSNGDHAYAVAETGESTGLDVSTDELLTDIPVFSALVCGPSERISVSGVTLPEANQFTVVPVDTTATDILKQCSVTSAKLVDAVAHDAGIVEFRPTDVGTADTAVPYYARIKTVSPDTPARVTENTHINIREPDIPELPEGVLSSAERRELYTTDLCSKSADTKLRTRLRERLEASLQDLQLLAKQLPDEDIQQVFDAGSDELSPTTTAATDVVALCWLGFNLASDAPTWRVEQAIQRALYANNEDGEVDLRVTRQALSPAADSLDRFRQHGLDTSDTYGTIERLWTDPDVDPFELYDVTRTQLGEEFALPPAELLIERLAYRVQARRFPMAQVMDVSVEEGKGGSDMGL</sequence>
<protein>
    <recommendedName>
        <fullName evidence="1">Domain of unknown function domain-containing protein</fullName>
    </recommendedName>
</protein>
<organism evidence="2 3">
    <name type="scientific">Halorubrum ezzemoulense</name>
    <name type="common">Halorubrum chaoviator</name>
    <dbReference type="NCBI Taxonomy" id="337243"/>
    <lineage>
        <taxon>Archaea</taxon>
        <taxon>Methanobacteriati</taxon>
        <taxon>Methanobacteriota</taxon>
        <taxon>Stenosarchaea group</taxon>
        <taxon>Halobacteria</taxon>
        <taxon>Halobacteriales</taxon>
        <taxon>Haloferacaceae</taxon>
        <taxon>Halorubrum</taxon>
    </lineage>
</organism>
<proteinExistence type="predicted"/>
<feature type="domain" description="Domain of unknown function" evidence="1">
    <location>
        <begin position="195"/>
        <end position="322"/>
    </location>
</feature>
<evidence type="ECO:0000259" key="1">
    <source>
        <dbReference type="Pfam" id="PF26404"/>
    </source>
</evidence>
<dbReference type="Pfam" id="PF26404">
    <property type="entry name" value="DUF8102"/>
    <property type="match status" value="1"/>
</dbReference>
<accession>A0A238YTL7</accession>
<reference evidence="2 3" key="1">
    <citation type="submission" date="2017-06" db="EMBL/GenBank/DDBJ databases">
        <authorList>
            <person name="Kim H.J."/>
            <person name="Triplett B.A."/>
        </authorList>
    </citation>
    <scope>NUCLEOTIDE SEQUENCE [LARGE SCALE GENOMIC DNA]</scope>
    <source>
        <strain evidence="2 3">DSM 19316</strain>
    </source>
</reference>